<evidence type="ECO:0000313" key="1">
    <source>
        <dbReference type="EMBL" id="KAE9588624.1"/>
    </source>
</evidence>
<protein>
    <recommendedName>
        <fullName evidence="3">Organic cation/carnitine transporter</fullName>
    </recommendedName>
</protein>
<dbReference type="OrthoDB" id="5296287at2759"/>
<reference evidence="2" key="1">
    <citation type="journal article" date="2020" name="Nat. Commun.">
        <title>Genome sequence of the cluster root forming white lupin.</title>
        <authorList>
            <person name="Hufnagel B."/>
            <person name="Marques A."/>
            <person name="Soriano A."/>
            <person name="Marques L."/>
            <person name="Divol F."/>
            <person name="Doumas P."/>
            <person name="Sallet E."/>
            <person name="Mancinotti D."/>
            <person name="Carrere S."/>
            <person name="Marande W."/>
            <person name="Arribat S."/>
            <person name="Keller J."/>
            <person name="Huneau C."/>
            <person name="Blein T."/>
            <person name="Aime D."/>
            <person name="Laguerre M."/>
            <person name="Taylor J."/>
            <person name="Schubert V."/>
            <person name="Nelson M."/>
            <person name="Geu-Flores F."/>
            <person name="Crespi M."/>
            <person name="Gallardo-Guerrero K."/>
            <person name="Delaux P.-M."/>
            <person name="Salse J."/>
            <person name="Berges H."/>
            <person name="Guyot R."/>
            <person name="Gouzy J."/>
            <person name="Peret B."/>
        </authorList>
    </citation>
    <scope>NUCLEOTIDE SEQUENCE [LARGE SCALE GENOMIC DNA]</scope>
    <source>
        <strain evidence="2">cv. Amiga</strain>
    </source>
</reference>
<dbReference type="AlphaFoldDB" id="A0A6A4NM20"/>
<name>A0A6A4NM20_LUPAL</name>
<dbReference type="EMBL" id="WOCE01000022">
    <property type="protein sequence ID" value="KAE9588624.1"/>
    <property type="molecule type" value="Genomic_DNA"/>
</dbReference>
<evidence type="ECO:0008006" key="3">
    <source>
        <dbReference type="Google" id="ProtNLM"/>
    </source>
</evidence>
<sequence length="170" mass="18421">MTAMASSVSNNHIHDNNPLPPLSSLSENVCINDVAASLTSGSGDKGHGHSPPQEKMCMDDMLQKYCGEFGRWQLRQFILVSLAWTLEAFHSMVMIFADHEPTWRCLSGSAGSGCSATATSVCNLKPGSWKWVGGSNRSTVSEWGLICGDKFKVGLVQALFFVGCTIDEFI</sequence>
<evidence type="ECO:0000313" key="2">
    <source>
        <dbReference type="Proteomes" id="UP000447434"/>
    </source>
</evidence>
<dbReference type="Proteomes" id="UP000447434">
    <property type="component" value="Chromosome 22"/>
</dbReference>
<keyword evidence="2" id="KW-1185">Reference proteome</keyword>
<proteinExistence type="predicted"/>
<gene>
    <name evidence="1" type="ORF">Lalb_Chr22g0357301</name>
</gene>
<comment type="caution">
    <text evidence="1">The sequence shown here is derived from an EMBL/GenBank/DDBJ whole genome shotgun (WGS) entry which is preliminary data.</text>
</comment>
<organism evidence="1 2">
    <name type="scientific">Lupinus albus</name>
    <name type="common">White lupine</name>
    <name type="synonym">Lupinus termis</name>
    <dbReference type="NCBI Taxonomy" id="3870"/>
    <lineage>
        <taxon>Eukaryota</taxon>
        <taxon>Viridiplantae</taxon>
        <taxon>Streptophyta</taxon>
        <taxon>Embryophyta</taxon>
        <taxon>Tracheophyta</taxon>
        <taxon>Spermatophyta</taxon>
        <taxon>Magnoliopsida</taxon>
        <taxon>eudicotyledons</taxon>
        <taxon>Gunneridae</taxon>
        <taxon>Pentapetalae</taxon>
        <taxon>rosids</taxon>
        <taxon>fabids</taxon>
        <taxon>Fabales</taxon>
        <taxon>Fabaceae</taxon>
        <taxon>Papilionoideae</taxon>
        <taxon>50 kb inversion clade</taxon>
        <taxon>genistoids sensu lato</taxon>
        <taxon>core genistoids</taxon>
        <taxon>Genisteae</taxon>
        <taxon>Lupinus</taxon>
    </lineage>
</organism>
<accession>A0A6A4NM20</accession>